<proteinExistence type="predicted"/>
<reference evidence="1" key="1">
    <citation type="submission" date="2018-01" db="EMBL/GenBank/DDBJ databases">
        <title>An insight into the sialome of Amazonian anophelines.</title>
        <authorList>
            <person name="Ribeiro J.M."/>
            <person name="Scarpassa V."/>
            <person name="Calvo E."/>
        </authorList>
    </citation>
    <scope>NUCLEOTIDE SEQUENCE</scope>
    <source>
        <tissue evidence="1">Salivary glands</tissue>
    </source>
</reference>
<organism evidence="1">
    <name type="scientific">Anopheles marajoara</name>
    <dbReference type="NCBI Taxonomy" id="58244"/>
    <lineage>
        <taxon>Eukaryota</taxon>
        <taxon>Metazoa</taxon>
        <taxon>Ecdysozoa</taxon>
        <taxon>Arthropoda</taxon>
        <taxon>Hexapoda</taxon>
        <taxon>Insecta</taxon>
        <taxon>Pterygota</taxon>
        <taxon>Neoptera</taxon>
        <taxon>Endopterygota</taxon>
        <taxon>Diptera</taxon>
        <taxon>Nematocera</taxon>
        <taxon>Culicoidea</taxon>
        <taxon>Culicidae</taxon>
        <taxon>Anophelinae</taxon>
        <taxon>Anopheles</taxon>
    </lineage>
</organism>
<sequence length="101" mass="11364">MEFNLWNDLVVAPCRTLLSITFASLFRHSLAQIRYCWAWENCTENNNHQKHVRLILVLLGGATSEFELATVHDHAAVAPPISGVGVTREDPGTLPRRRTIV</sequence>
<accession>A0A2M4C8J9</accession>
<protein>
    <submittedName>
        <fullName evidence="1">Putative secreted protein</fullName>
    </submittedName>
</protein>
<dbReference type="EMBL" id="GGFJ01012535">
    <property type="protein sequence ID" value="MBW61676.1"/>
    <property type="molecule type" value="Transcribed_RNA"/>
</dbReference>
<dbReference type="AlphaFoldDB" id="A0A2M4C8J9"/>
<name>A0A2M4C8J9_9DIPT</name>
<evidence type="ECO:0000313" key="1">
    <source>
        <dbReference type="EMBL" id="MBW61676.1"/>
    </source>
</evidence>